<keyword evidence="2" id="KW-0813">Transport</keyword>
<name>A0A7U8C5Y3_NEPCE</name>
<dbReference type="Pfam" id="PF01814">
    <property type="entry name" value="Hemerythrin"/>
    <property type="match status" value="1"/>
</dbReference>
<evidence type="ECO:0000256" key="4">
    <source>
        <dbReference type="ARBA" id="ARBA00023004"/>
    </source>
</evidence>
<dbReference type="InterPro" id="IPR050669">
    <property type="entry name" value="Hemerythrin"/>
</dbReference>
<keyword evidence="2" id="KW-0561">Oxygen transport</keyword>
<comment type="caution">
    <text evidence="6">The sequence shown here is derived from an EMBL/GenBank/DDBJ whole genome shotgun (WGS) entry which is preliminary data.</text>
</comment>
<evidence type="ECO:0000259" key="5">
    <source>
        <dbReference type="Pfam" id="PF01814"/>
    </source>
</evidence>
<comment type="similarity">
    <text evidence="1">Belongs to the hemerythrin family.</text>
</comment>
<dbReference type="Proteomes" id="UP000002171">
    <property type="component" value="Unassembled WGS sequence"/>
</dbReference>
<dbReference type="RefSeq" id="WP_007019754.1">
    <property type="nucleotide sequence ID" value="NZ_CH724125.1"/>
</dbReference>
<gene>
    <name evidence="6" type="ORF">MED92_10439</name>
</gene>
<accession>A0A7U8C5Y3</accession>
<proteinExistence type="inferred from homology"/>
<dbReference type="InterPro" id="IPR035938">
    <property type="entry name" value="Hemerythrin-like_sf"/>
</dbReference>
<dbReference type="GO" id="GO:0005344">
    <property type="term" value="F:oxygen carrier activity"/>
    <property type="evidence" value="ECO:0007669"/>
    <property type="project" value="UniProtKB-KW"/>
</dbReference>
<evidence type="ECO:0000256" key="2">
    <source>
        <dbReference type="ARBA" id="ARBA00022621"/>
    </source>
</evidence>
<reference evidence="6 7" key="1">
    <citation type="submission" date="2006-02" db="EMBL/GenBank/DDBJ databases">
        <authorList>
            <person name="Pinhassi J."/>
            <person name="Pedros-Alio C."/>
            <person name="Ferriera S."/>
            <person name="Johnson J."/>
            <person name="Kravitz S."/>
            <person name="Halpern A."/>
            <person name="Remington K."/>
            <person name="Beeson K."/>
            <person name="Tran B."/>
            <person name="Rogers Y.-H."/>
            <person name="Friedman R."/>
            <person name="Venter J.C."/>
        </authorList>
    </citation>
    <scope>NUCLEOTIDE SEQUENCE [LARGE SCALE GENOMIC DNA]</scope>
    <source>
        <strain evidence="6 7">MED92</strain>
    </source>
</reference>
<dbReference type="EMBL" id="AAOW01000004">
    <property type="protein sequence ID" value="EAR62117.1"/>
    <property type="molecule type" value="Genomic_DNA"/>
</dbReference>
<evidence type="ECO:0000256" key="3">
    <source>
        <dbReference type="ARBA" id="ARBA00022723"/>
    </source>
</evidence>
<feature type="domain" description="Hemerythrin-like" evidence="5">
    <location>
        <begin position="14"/>
        <end position="121"/>
    </location>
</feature>
<dbReference type="PANTHER" id="PTHR37164:SF1">
    <property type="entry name" value="BACTERIOHEMERYTHRIN"/>
    <property type="match status" value="1"/>
</dbReference>
<dbReference type="InterPro" id="IPR012312">
    <property type="entry name" value="Hemerythrin-like"/>
</dbReference>
<dbReference type="PANTHER" id="PTHR37164">
    <property type="entry name" value="BACTERIOHEMERYTHRIN"/>
    <property type="match status" value="1"/>
</dbReference>
<keyword evidence="3" id="KW-0479">Metal-binding</keyword>
<dbReference type="Gene3D" id="1.20.120.50">
    <property type="entry name" value="Hemerythrin-like"/>
    <property type="match status" value="1"/>
</dbReference>
<dbReference type="NCBIfam" id="TIGR02481">
    <property type="entry name" value="hemeryth_dom"/>
    <property type="match status" value="1"/>
</dbReference>
<dbReference type="OrthoDB" id="1122424at2"/>
<keyword evidence="7" id="KW-1185">Reference proteome</keyword>
<evidence type="ECO:0000256" key="1">
    <source>
        <dbReference type="ARBA" id="ARBA00010587"/>
    </source>
</evidence>
<organism evidence="6 7">
    <name type="scientific">Neptuniibacter caesariensis</name>
    <dbReference type="NCBI Taxonomy" id="207954"/>
    <lineage>
        <taxon>Bacteria</taxon>
        <taxon>Pseudomonadati</taxon>
        <taxon>Pseudomonadota</taxon>
        <taxon>Gammaproteobacteria</taxon>
        <taxon>Oceanospirillales</taxon>
        <taxon>Oceanospirillaceae</taxon>
        <taxon>Neptuniibacter</taxon>
    </lineage>
</organism>
<dbReference type="PROSITE" id="PS00550">
    <property type="entry name" value="HEMERYTHRINS"/>
    <property type="match status" value="1"/>
</dbReference>
<dbReference type="InterPro" id="IPR016131">
    <property type="entry name" value="Haemerythrin_Fe_BS"/>
</dbReference>
<dbReference type="InterPro" id="IPR012827">
    <property type="entry name" value="Hemerythrin_metal-bd"/>
</dbReference>
<keyword evidence="4" id="KW-0408">Iron</keyword>
<sequence>MRNIVWDKKFELGHEKIDFEHRIFLDLIRSCSLLDEDRLRSSRLLREVEKYADFHFLSEENLMLDINYPDYEEHRAEHEYLLAQLKEKCFEYKHHDIELSELTGFLFEWFALHTTQVEAKLTRYIKAQQ</sequence>
<dbReference type="GO" id="GO:0046872">
    <property type="term" value="F:metal ion binding"/>
    <property type="evidence" value="ECO:0007669"/>
    <property type="project" value="UniProtKB-KW"/>
</dbReference>
<protein>
    <recommendedName>
        <fullName evidence="5">Hemerythrin-like domain-containing protein</fullName>
    </recommendedName>
</protein>
<evidence type="ECO:0000313" key="6">
    <source>
        <dbReference type="EMBL" id="EAR62117.1"/>
    </source>
</evidence>
<dbReference type="CDD" id="cd12107">
    <property type="entry name" value="Hemerythrin"/>
    <property type="match status" value="1"/>
</dbReference>
<evidence type="ECO:0000313" key="7">
    <source>
        <dbReference type="Proteomes" id="UP000002171"/>
    </source>
</evidence>
<dbReference type="SUPFAM" id="SSF47188">
    <property type="entry name" value="Hemerythrin-like"/>
    <property type="match status" value="1"/>
</dbReference>
<dbReference type="AlphaFoldDB" id="A0A7U8C5Y3"/>